<dbReference type="AlphaFoldDB" id="A0A9X2QHW7"/>
<dbReference type="Proteomes" id="UP001155040">
    <property type="component" value="Unassembled WGS sequence"/>
</dbReference>
<reference evidence="3" key="1">
    <citation type="submission" date="2022-08" db="EMBL/GenBank/DDBJ databases">
        <title>Genomic Encyclopedia of Type Strains, Phase V (KMG-V): Genome sequencing to study the core and pangenomes of soil and plant-associated prokaryotes.</title>
        <authorList>
            <person name="Whitman W."/>
        </authorList>
    </citation>
    <scope>NUCLEOTIDE SEQUENCE</scope>
    <source>
        <strain evidence="3">SP3012</strain>
    </source>
</reference>
<evidence type="ECO:0000313" key="3">
    <source>
        <dbReference type="EMBL" id="MCS4036068.1"/>
    </source>
</evidence>
<dbReference type="EMBL" id="JANUBF010000006">
    <property type="protein sequence ID" value="MCS4036068.1"/>
    <property type="molecule type" value="Genomic_DNA"/>
</dbReference>
<evidence type="ECO:0000259" key="2">
    <source>
        <dbReference type="Pfam" id="PF07879"/>
    </source>
</evidence>
<dbReference type="InterPro" id="IPR012909">
    <property type="entry name" value="PHA_DNA-bd_N"/>
</dbReference>
<protein>
    <submittedName>
        <fullName evidence="3">Polyhydroxyalkanoate synthesis repressor PhaR</fullName>
    </submittedName>
</protein>
<comment type="caution">
    <text evidence="3">The sequence shown here is derived from an EMBL/GenBank/DDBJ whole genome shotgun (WGS) entry which is preliminary data.</text>
</comment>
<feature type="domain" description="PHA accumulation regulator DNA-binding N-terminal" evidence="2">
    <location>
        <begin position="5"/>
        <end position="63"/>
    </location>
</feature>
<accession>A0A9X2QHW7</accession>
<feature type="compositionally biased region" description="Low complexity" evidence="1">
    <location>
        <begin position="135"/>
        <end position="147"/>
    </location>
</feature>
<gene>
    <name evidence="3" type="ORF">GGQ01_001123</name>
</gene>
<dbReference type="Pfam" id="PF07879">
    <property type="entry name" value="PHB_acc_N"/>
    <property type="match status" value="1"/>
</dbReference>
<name>A0A9X2QHW7_9BACT</name>
<organism evidence="3 4">
    <name type="scientific">Salinibacter ruber</name>
    <dbReference type="NCBI Taxonomy" id="146919"/>
    <lineage>
        <taxon>Bacteria</taxon>
        <taxon>Pseudomonadati</taxon>
        <taxon>Rhodothermota</taxon>
        <taxon>Rhodothermia</taxon>
        <taxon>Rhodothermales</taxon>
        <taxon>Salinibacteraceae</taxon>
        <taxon>Salinibacter</taxon>
    </lineage>
</organism>
<proteinExistence type="predicted"/>
<evidence type="ECO:0000313" key="4">
    <source>
        <dbReference type="Proteomes" id="UP001155040"/>
    </source>
</evidence>
<dbReference type="RefSeq" id="WP_103017154.1">
    <property type="nucleotide sequence ID" value="NZ_CALTSQ010000009.1"/>
</dbReference>
<evidence type="ECO:0000256" key="1">
    <source>
        <dbReference type="SAM" id="MobiDB-lite"/>
    </source>
</evidence>
<feature type="region of interest" description="Disordered" evidence="1">
    <location>
        <begin position="135"/>
        <end position="172"/>
    </location>
</feature>
<sequence>MARRIKRYDNRKLYDTETSEYVSLSDIAALVRQGNTVEVVDKATGEDITAQTLTQIILEEGRNGAPVIPPDLLHTLLRRSGEALDTGLDQIRSTVDGLVERSLGQLKRLVQSPRRRELDDLRRQLRHLEQRLSALLDDLDAPSPSDSDAQRHPQEASGETPTAEPVQPPSRD</sequence>